<dbReference type="SUPFAM" id="SSF75005">
    <property type="entry name" value="Arabinanase/levansucrase/invertase"/>
    <property type="match status" value="1"/>
</dbReference>
<dbReference type="InterPro" id="IPR056442">
    <property type="entry name" value="GINT1_N"/>
</dbReference>
<dbReference type="Pfam" id="PF24793">
    <property type="entry name" value="GINT1_N"/>
    <property type="match status" value="1"/>
</dbReference>
<sequence>MKALRHLHQRLARAWQKRRDEHDERTHWPQWFLLAGECERNAWCTPDPAGLTPLYPPADCFWADPFAWSQAGRRFIFMEEYPFHTGRGRISALELGADLNPLGPAVPVLDEDRHLSYPFLFSFQGDLYMVPESAAARRVDLYRCHNFPFGWTRAGTLLDGLQAADATLFEHQGRWWLLCSARQGRARINDSLFAFHAESPLSDRWTPHPGNPLVRDYVGARPAGRVFVDQAGRLLRPAQVSVPRYGFGLALNEVLELTPKRFRERPIWQANAAASSDWRALHHLDWHDGRMVMDAQRLIPRPSAAAGQVVPDG</sequence>
<keyword evidence="3" id="KW-1185">Reference proteome</keyword>
<dbReference type="AlphaFoldDB" id="A0A2K8U729"/>
<reference evidence="2 3" key="1">
    <citation type="submission" date="2017-03" db="EMBL/GenBank/DDBJ databases">
        <title>Complete genome sequence of Candidatus 'Thiodictyon syntrophicum' sp. nov. strain Cad16T, a photolithoautotroph purple sulfur bacterium isolated from an alpine meromictic lake.</title>
        <authorList>
            <person name="Luedin S.M."/>
            <person name="Pothier J.F."/>
            <person name="Danza F."/>
            <person name="Storelli N."/>
            <person name="Wittwer M."/>
            <person name="Tonolla M."/>
        </authorList>
    </citation>
    <scope>NUCLEOTIDE SEQUENCE [LARGE SCALE GENOMIC DNA]</scope>
    <source>
        <strain evidence="2 3">Cad16T</strain>
    </source>
</reference>
<dbReference type="InterPro" id="IPR023296">
    <property type="entry name" value="Glyco_hydro_beta-prop_sf"/>
</dbReference>
<dbReference type="Gene3D" id="2.115.10.20">
    <property type="entry name" value="Glycosyl hydrolase domain, family 43"/>
    <property type="match status" value="1"/>
</dbReference>
<dbReference type="OrthoDB" id="3771157at2"/>
<dbReference type="KEGG" id="tsy:THSYN_10555"/>
<evidence type="ECO:0000313" key="2">
    <source>
        <dbReference type="EMBL" id="AUB81347.1"/>
    </source>
</evidence>
<proteinExistence type="predicted"/>
<evidence type="ECO:0000313" key="3">
    <source>
        <dbReference type="Proteomes" id="UP000232638"/>
    </source>
</evidence>
<organism evidence="2 3">
    <name type="scientific">Candidatus Thiodictyon syntrophicum</name>
    <dbReference type="NCBI Taxonomy" id="1166950"/>
    <lineage>
        <taxon>Bacteria</taxon>
        <taxon>Pseudomonadati</taxon>
        <taxon>Pseudomonadota</taxon>
        <taxon>Gammaproteobacteria</taxon>
        <taxon>Chromatiales</taxon>
        <taxon>Chromatiaceae</taxon>
        <taxon>Thiodictyon</taxon>
    </lineage>
</organism>
<dbReference type="EMBL" id="CP020370">
    <property type="protein sequence ID" value="AUB81347.1"/>
    <property type="molecule type" value="Genomic_DNA"/>
</dbReference>
<dbReference type="Proteomes" id="UP000232638">
    <property type="component" value="Chromosome"/>
</dbReference>
<name>A0A2K8U729_9GAMM</name>
<protein>
    <recommendedName>
        <fullName evidence="1">Glucosamine inositolphosphorylceramide transferase 1 N-terminal domain-containing protein</fullName>
    </recommendedName>
</protein>
<accession>A0A2K8U729</accession>
<feature type="domain" description="Glucosamine inositolphosphorylceramide transferase 1 N-terminal" evidence="1">
    <location>
        <begin position="60"/>
        <end position="268"/>
    </location>
</feature>
<gene>
    <name evidence="2" type="ORF">THSYN_10555</name>
</gene>
<evidence type="ECO:0000259" key="1">
    <source>
        <dbReference type="Pfam" id="PF24793"/>
    </source>
</evidence>
<dbReference type="RefSeq" id="WP_100919120.1">
    <property type="nucleotide sequence ID" value="NZ_CP020370.1"/>
</dbReference>